<comment type="caution">
    <text evidence="1">The sequence shown here is derived from an EMBL/GenBank/DDBJ whole genome shotgun (WGS) entry which is preliminary data.</text>
</comment>
<evidence type="ECO:0000313" key="2">
    <source>
        <dbReference type="Proteomes" id="UP001054837"/>
    </source>
</evidence>
<evidence type="ECO:0000313" key="1">
    <source>
        <dbReference type="EMBL" id="GIX81527.1"/>
    </source>
</evidence>
<gene>
    <name evidence="1" type="ORF">CDAR_224891</name>
</gene>
<name>A0AAV4NA12_9ARAC</name>
<keyword evidence="2" id="KW-1185">Reference proteome</keyword>
<sequence>MDGKEWFGQLKALDIMLKFKSWECQLVETWVSGKQPSSGGFSKIDLLLSMEKRTANLQASAATASYKLMSPNEFFGRVRLRDEQKHFTILELEGFNSQPVKPYSQHPRNGWLALQNKKLPTLCL</sequence>
<organism evidence="1 2">
    <name type="scientific">Caerostris darwini</name>
    <dbReference type="NCBI Taxonomy" id="1538125"/>
    <lineage>
        <taxon>Eukaryota</taxon>
        <taxon>Metazoa</taxon>
        <taxon>Ecdysozoa</taxon>
        <taxon>Arthropoda</taxon>
        <taxon>Chelicerata</taxon>
        <taxon>Arachnida</taxon>
        <taxon>Araneae</taxon>
        <taxon>Araneomorphae</taxon>
        <taxon>Entelegynae</taxon>
        <taxon>Araneoidea</taxon>
        <taxon>Araneidae</taxon>
        <taxon>Caerostris</taxon>
    </lineage>
</organism>
<dbReference type="Proteomes" id="UP001054837">
    <property type="component" value="Unassembled WGS sequence"/>
</dbReference>
<protein>
    <submittedName>
        <fullName evidence="1">Uncharacterized protein</fullName>
    </submittedName>
</protein>
<accession>A0AAV4NA12</accession>
<dbReference type="EMBL" id="BPLQ01001402">
    <property type="protein sequence ID" value="GIX81527.1"/>
    <property type="molecule type" value="Genomic_DNA"/>
</dbReference>
<dbReference type="AlphaFoldDB" id="A0AAV4NA12"/>
<reference evidence="1 2" key="1">
    <citation type="submission" date="2021-06" db="EMBL/GenBank/DDBJ databases">
        <title>Caerostris darwini draft genome.</title>
        <authorList>
            <person name="Kono N."/>
            <person name="Arakawa K."/>
        </authorList>
    </citation>
    <scope>NUCLEOTIDE SEQUENCE [LARGE SCALE GENOMIC DNA]</scope>
</reference>
<proteinExistence type="predicted"/>